<evidence type="ECO:0000313" key="2">
    <source>
        <dbReference type="Proteomes" id="UP000183114"/>
    </source>
</evidence>
<dbReference type="AlphaFoldDB" id="A0A1H4YUZ5"/>
<dbReference type="Proteomes" id="UP000183114">
    <property type="component" value="Unassembled WGS sequence"/>
</dbReference>
<sequence length="35" mass="3824">MSTPVASLERDMSRYQPPLTLTTRMLALVAGMLGD</sequence>
<reference evidence="1 2" key="1">
    <citation type="submission" date="2016-10" db="EMBL/GenBank/DDBJ databases">
        <authorList>
            <person name="de Groot N.N."/>
        </authorList>
    </citation>
    <scope>NUCLEOTIDE SEQUENCE [LARGE SCALE GENOMIC DNA]</scope>
    <source>
        <strain evidence="1 2">BS3655</strain>
    </source>
</reference>
<protein>
    <submittedName>
        <fullName evidence="1">Uncharacterized protein</fullName>
    </submittedName>
</protein>
<evidence type="ECO:0000313" key="1">
    <source>
        <dbReference type="EMBL" id="SED21643.1"/>
    </source>
</evidence>
<accession>A0A1H4YUZ5</accession>
<gene>
    <name evidence="1" type="ORF">SAMN04490185_3020</name>
</gene>
<organism evidence="1 2">
    <name type="scientific">Pseudomonas frederiksbergensis</name>
    <dbReference type="NCBI Taxonomy" id="104087"/>
    <lineage>
        <taxon>Bacteria</taxon>
        <taxon>Pseudomonadati</taxon>
        <taxon>Pseudomonadota</taxon>
        <taxon>Gammaproteobacteria</taxon>
        <taxon>Pseudomonadales</taxon>
        <taxon>Pseudomonadaceae</taxon>
        <taxon>Pseudomonas</taxon>
    </lineage>
</organism>
<name>A0A1H4YUZ5_9PSED</name>
<proteinExistence type="predicted"/>
<dbReference type="EMBL" id="FNTF01000002">
    <property type="protein sequence ID" value="SED21643.1"/>
    <property type="molecule type" value="Genomic_DNA"/>
</dbReference>